<dbReference type="AlphaFoldDB" id="A0A8H2PJT3"/>
<evidence type="ECO:0000256" key="7">
    <source>
        <dbReference type="ARBA" id="ARBA00023136"/>
    </source>
</evidence>
<evidence type="ECO:0000313" key="11">
    <source>
        <dbReference type="EMBL" id="TMM44830.1"/>
    </source>
</evidence>
<dbReference type="SMART" id="SM00382">
    <property type="entry name" value="AAA"/>
    <property type="match status" value="1"/>
</dbReference>
<dbReference type="GO" id="GO:0034040">
    <property type="term" value="F:ATPase-coupled lipid transmembrane transporter activity"/>
    <property type="evidence" value="ECO:0007669"/>
    <property type="project" value="TreeGrafter"/>
</dbReference>
<evidence type="ECO:0000313" key="12">
    <source>
        <dbReference type="Proteomes" id="UP000307702"/>
    </source>
</evidence>
<evidence type="ECO:0000256" key="1">
    <source>
        <dbReference type="ARBA" id="ARBA00004651"/>
    </source>
</evidence>
<dbReference type="Gene3D" id="1.20.1560.10">
    <property type="entry name" value="ABC transporter type 1, transmembrane domain"/>
    <property type="match status" value="1"/>
</dbReference>
<reference evidence="11 12" key="1">
    <citation type="submission" date="2019-05" db="EMBL/GenBank/DDBJ databases">
        <title>Colwellia ponticola sp. nov., isolated from seawater.</title>
        <authorList>
            <person name="Yoon J.-H."/>
        </authorList>
    </citation>
    <scope>NUCLEOTIDE SEQUENCE [LARGE SCALE GENOMIC DNA]</scope>
    <source>
        <strain evidence="11 12">OISW-25</strain>
    </source>
</reference>
<dbReference type="GO" id="GO:0005886">
    <property type="term" value="C:plasma membrane"/>
    <property type="evidence" value="ECO:0007669"/>
    <property type="project" value="UniProtKB-SubCell"/>
</dbReference>
<gene>
    <name evidence="11" type="ORF">FCS21_11215</name>
</gene>
<keyword evidence="2" id="KW-0813">Transport</keyword>
<feature type="transmembrane region" description="Helical" evidence="8">
    <location>
        <begin position="263"/>
        <end position="286"/>
    </location>
</feature>
<feature type="transmembrane region" description="Helical" evidence="8">
    <location>
        <begin position="74"/>
        <end position="95"/>
    </location>
</feature>
<dbReference type="GO" id="GO:0016887">
    <property type="term" value="F:ATP hydrolysis activity"/>
    <property type="evidence" value="ECO:0007669"/>
    <property type="project" value="InterPro"/>
</dbReference>
<dbReference type="CDD" id="cd18582">
    <property type="entry name" value="ABC_6TM_ATM1_ABCB7"/>
    <property type="match status" value="1"/>
</dbReference>
<dbReference type="RefSeq" id="WP_138623404.1">
    <property type="nucleotide sequence ID" value="NZ_SZVP01000010.1"/>
</dbReference>
<dbReference type="InterPro" id="IPR027417">
    <property type="entry name" value="P-loop_NTPase"/>
</dbReference>
<proteinExistence type="predicted"/>
<feature type="transmembrane region" description="Helical" evidence="8">
    <location>
        <begin position="298"/>
        <end position="319"/>
    </location>
</feature>
<dbReference type="GO" id="GO:0140359">
    <property type="term" value="F:ABC-type transporter activity"/>
    <property type="evidence" value="ECO:0007669"/>
    <property type="project" value="InterPro"/>
</dbReference>
<dbReference type="InterPro" id="IPR017871">
    <property type="entry name" value="ABC_transporter-like_CS"/>
</dbReference>
<dbReference type="OrthoDB" id="9782586at2"/>
<evidence type="ECO:0000259" key="10">
    <source>
        <dbReference type="PROSITE" id="PS50929"/>
    </source>
</evidence>
<dbReference type="FunFam" id="3.40.50.300:FF:000186">
    <property type="entry name" value="ATP-binding cassette sub-family B member 7, mitochondrial"/>
    <property type="match status" value="1"/>
</dbReference>
<dbReference type="InterPro" id="IPR003439">
    <property type="entry name" value="ABC_transporter-like_ATP-bd"/>
</dbReference>
<protein>
    <submittedName>
        <fullName evidence="11">ABC transporter ATP-binding protein/permease</fullName>
    </submittedName>
</protein>
<dbReference type="InterPro" id="IPR003593">
    <property type="entry name" value="AAA+_ATPase"/>
</dbReference>
<dbReference type="PANTHER" id="PTHR24221">
    <property type="entry name" value="ATP-BINDING CASSETTE SUB-FAMILY B"/>
    <property type="match status" value="1"/>
</dbReference>
<dbReference type="SUPFAM" id="SSF90123">
    <property type="entry name" value="ABC transporter transmembrane region"/>
    <property type="match status" value="1"/>
</dbReference>
<dbReference type="PROSITE" id="PS50929">
    <property type="entry name" value="ABC_TM1F"/>
    <property type="match status" value="1"/>
</dbReference>
<evidence type="ECO:0000256" key="5">
    <source>
        <dbReference type="ARBA" id="ARBA00022840"/>
    </source>
</evidence>
<keyword evidence="6 8" id="KW-1133">Transmembrane helix</keyword>
<feature type="domain" description="ABC transporter" evidence="9">
    <location>
        <begin position="370"/>
        <end position="604"/>
    </location>
</feature>
<evidence type="ECO:0000256" key="3">
    <source>
        <dbReference type="ARBA" id="ARBA00022692"/>
    </source>
</evidence>
<evidence type="ECO:0000256" key="8">
    <source>
        <dbReference type="SAM" id="Phobius"/>
    </source>
</evidence>
<keyword evidence="3 8" id="KW-0812">Transmembrane</keyword>
<evidence type="ECO:0000256" key="6">
    <source>
        <dbReference type="ARBA" id="ARBA00022989"/>
    </source>
</evidence>
<dbReference type="GO" id="GO:0005524">
    <property type="term" value="F:ATP binding"/>
    <property type="evidence" value="ECO:0007669"/>
    <property type="project" value="UniProtKB-KW"/>
</dbReference>
<dbReference type="Proteomes" id="UP000307702">
    <property type="component" value="Unassembled WGS sequence"/>
</dbReference>
<dbReference type="SUPFAM" id="SSF52540">
    <property type="entry name" value="P-loop containing nucleoside triphosphate hydrolases"/>
    <property type="match status" value="1"/>
</dbReference>
<evidence type="ECO:0000256" key="4">
    <source>
        <dbReference type="ARBA" id="ARBA00022741"/>
    </source>
</evidence>
<dbReference type="Pfam" id="PF00664">
    <property type="entry name" value="ABC_membrane"/>
    <property type="match status" value="1"/>
</dbReference>
<accession>A0A8H2PJT3</accession>
<dbReference type="EMBL" id="SZVP01000010">
    <property type="protein sequence ID" value="TMM44830.1"/>
    <property type="molecule type" value="Genomic_DNA"/>
</dbReference>
<dbReference type="PANTHER" id="PTHR24221:SF632">
    <property type="entry name" value="ATP-DEPENDENT LIPID A-CORE FLIPPASE"/>
    <property type="match status" value="1"/>
</dbReference>
<dbReference type="PROSITE" id="PS50893">
    <property type="entry name" value="ABC_TRANSPORTER_2"/>
    <property type="match status" value="1"/>
</dbReference>
<organism evidence="11 12">
    <name type="scientific">Colwellia ponticola</name>
    <dbReference type="NCBI Taxonomy" id="2304625"/>
    <lineage>
        <taxon>Bacteria</taxon>
        <taxon>Pseudomonadati</taxon>
        <taxon>Pseudomonadota</taxon>
        <taxon>Gammaproteobacteria</taxon>
        <taxon>Alteromonadales</taxon>
        <taxon>Colwelliaceae</taxon>
        <taxon>Colwellia</taxon>
    </lineage>
</organism>
<keyword evidence="4" id="KW-0547">Nucleotide-binding</keyword>
<keyword evidence="5 11" id="KW-0067">ATP-binding</keyword>
<dbReference type="Gene3D" id="3.40.50.300">
    <property type="entry name" value="P-loop containing nucleotide triphosphate hydrolases"/>
    <property type="match status" value="1"/>
</dbReference>
<feature type="transmembrane region" description="Helical" evidence="8">
    <location>
        <begin position="33"/>
        <end position="54"/>
    </location>
</feature>
<keyword evidence="7 8" id="KW-0472">Membrane</keyword>
<dbReference type="InterPro" id="IPR011527">
    <property type="entry name" value="ABC1_TM_dom"/>
</dbReference>
<dbReference type="InterPro" id="IPR036640">
    <property type="entry name" value="ABC1_TM_sf"/>
</dbReference>
<sequence length="607" mass="67376">MRRSSYPEQEVSTINWQAFKLILPYLFEYKKRIALAMFCLVLTKIASVYLPFILKDIVDTLDANSDDKVNSALVIVPFALVAAYGLVRLSIVVLAEIRDTLFGRVTERAIRRIGLKVFRHLHSLDLDFHLSRQTGGLSRDIDRGTSGINFLMRFMVFNIVPTLLEIVMVITILFVKYGIWFAVITLCSIITYIAYSIFATELRTRYVRAANIADSSSNTRAIDSLLNYETVKYFTNEEFEAQAYDQQLCTWEEAKIKNRLSLFALNGGQALIIAIAMTSMLALAANEVAKGVMTLGDFVLINAFMMQLFMPLNFLGFVYREIKGSLANIENLFGLLAQSPKVEDATDALALNLVEHSEDSALAATSQASIVFDNITFAYNAKRPIIKGISFRVNAGEKVAVVGQSGSGKSTLVKLLFRFYDVDSGSISINQQDISKVSQQSLRSHIGIVPQDTVLFNDSLFNNVQYGCPTASKEEVLKAIDLAHLADFIASLPEGLDTVVGERGLKLSGGEKQRVAIARTILKNPQILVFDEATSSLDSQSEQAILTAINEVTKSRTSLVIAHRLSTIIDSDNIIVMSHGEIVEQGNHQQLLALQGQYSKMWQLQQS</sequence>
<dbReference type="PROSITE" id="PS00211">
    <property type="entry name" value="ABC_TRANSPORTER_1"/>
    <property type="match status" value="1"/>
</dbReference>
<comment type="subcellular location">
    <subcellularLocation>
        <location evidence="1">Cell membrane</location>
        <topology evidence="1">Multi-pass membrane protein</topology>
    </subcellularLocation>
</comment>
<dbReference type="InterPro" id="IPR039421">
    <property type="entry name" value="Type_1_exporter"/>
</dbReference>
<feature type="transmembrane region" description="Helical" evidence="8">
    <location>
        <begin position="179"/>
        <end position="198"/>
    </location>
</feature>
<keyword evidence="12" id="KW-1185">Reference proteome</keyword>
<feature type="domain" description="ABC transmembrane type-1" evidence="10">
    <location>
        <begin position="34"/>
        <end position="324"/>
    </location>
</feature>
<dbReference type="Pfam" id="PF00005">
    <property type="entry name" value="ABC_tran"/>
    <property type="match status" value="1"/>
</dbReference>
<name>A0A8H2PJT3_9GAMM</name>
<evidence type="ECO:0000256" key="2">
    <source>
        <dbReference type="ARBA" id="ARBA00022448"/>
    </source>
</evidence>
<evidence type="ECO:0000259" key="9">
    <source>
        <dbReference type="PROSITE" id="PS50893"/>
    </source>
</evidence>
<feature type="transmembrane region" description="Helical" evidence="8">
    <location>
        <begin position="150"/>
        <end position="173"/>
    </location>
</feature>
<comment type="caution">
    <text evidence="11">The sequence shown here is derived from an EMBL/GenBank/DDBJ whole genome shotgun (WGS) entry which is preliminary data.</text>
</comment>